<dbReference type="Proteomes" id="UP000689195">
    <property type="component" value="Unassembled WGS sequence"/>
</dbReference>
<reference evidence="9" key="1">
    <citation type="submission" date="2021-01" db="EMBL/GenBank/DDBJ databases">
        <authorList>
            <consortium name="Genoscope - CEA"/>
            <person name="William W."/>
        </authorList>
    </citation>
    <scope>NUCLEOTIDE SEQUENCE</scope>
</reference>
<evidence type="ECO:0000256" key="5">
    <source>
        <dbReference type="ARBA" id="ARBA00022989"/>
    </source>
</evidence>
<dbReference type="OrthoDB" id="312045at2759"/>
<keyword evidence="4" id="KW-0735">Signal-anchor</keyword>
<keyword evidence="5" id="KW-1133">Transmembrane helix</keyword>
<evidence type="ECO:0000256" key="3">
    <source>
        <dbReference type="ARBA" id="ARBA00022692"/>
    </source>
</evidence>
<evidence type="ECO:0000313" key="10">
    <source>
        <dbReference type="Proteomes" id="UP000689195"/>
    </source>
</evidence>
<proteinExistence type="inferred from homology"/>
<comment type="caution">
    <text evidence="9">The sequence shown here is derived from an EMBL/GenBank/DDBJ whole genome shotgun (WGS) entry which is preliminary data.</text>
</comment>
<accession>A0A8S1VQF5</accession>
<feature type="compositionally biased region" description="Basic and acidic residues" evidence="8">
    <location>
        <begin position="30"/>
        <end position="40"/>
    </location>
</feature>
<evidence type="ECO:0000313" key="9">
    <source>
        <dbReference type="EMBL" id="CAD8177819.1"/>
    </source>
</evidence>
<dbReference type="EMBL" id="CAJJDO010000068">
    <property type="protein sequence ID" value="CAD8177819.1"/>
    <property type="molecule type" value="Genomic_DNA"/>
</dbReference>
<evidence type="ECO:0000256" key="4">
    <source>
        <dbReference type="ARBA" id="ARBA00022968"/>
    </source>
</evidence>
<dbReference type="InterPro" id="IPR026139">
    <property type="entry name" value="GOLM1/CASC4"/>
</dbReference>
<dbReference type="PANTHER" id="PTHR15896:SF10">
    <property type="entry name" value="CHROMOSOME UNDETERMINED SCAFFOLD_98, WHOLE GENOME SHOTGUN SEQUENCE"/>
    <property type="match status" value="1"/>
</dbReference>
<dbReference type="AlphaFoldDB" id="A0A8S1VQF5"/>
<dbReference type="GO" id="GO:0016020">
    <property type="term" value="C:membrane"/>
    <property type="evidence" value="ECO:0007669"/>
    <property type="project" value="UniProtKB-SubCell"/>
</dbReference>
<organism evidence="9 10">
    <name type="scientific">Paramecium pentaurelia</name>
    <dbReference type="NCBI Taxonomy" id="43138"/>
    <lineage>
        <taxon>Eukaryota</taxon>
        <taxon>Sar</taxon>
        <taxon>Alveolata</taxon>
        <taxon>Ciliophora</taxon>
        <taxon>Intramacronucleata</taxon>
        <taxon>Oligohymenophorea</taxon>
        <taxon>Peniculida</taxon>
        <taxon>Parameciidae</taxon>
        <taxon>Paramecium</taxon>
    </lineage>
</organism>
<dbReference type="PANTHER" id="PTHR15896">
    <property type="entry name" value="GOLGI PHOSPHOPROTEIN 2/GP73-RELATED"/>
    <property type="match status" value="1"/>
</dbReference>
<keyword evidence="10" id="KW-1185">Reference proteome</keyword>
<evidence type="ECO:0000256" key="8">
    <source>
        <dbReference type="SAM" id="MobiDB-lite"/>
    </source>
</evidence>
<evidence type="ECO:0000256" key="1">
    <source>
        <dbReference type="ARBA" id="ARBA00004606"/>
    </source>
</evidence>
<keyword evidence="6" id="KW-0175">Coiled coil</keyword>
<evidence type="ECO:0000256" key="2">
    <source>
        <dbReference type="ARBA" id="ARBA00007474"/>
    </source>
</evidence>
<feature type="region of interest" description="Disordered" evidence="8">
    <location>
        <begin position="20"/>
        <end position="42"/>
    </location>
</feature>
<keyword evidence="7" id="KW-0472">Membrane</keyword>
<protein>
    <submittedName>
        <fullName evidence="9">Uncharacterized protein</fullName>
    </submittedName>
</protein>
<gene>
    <name evidence="9" type="ORF">PPENT_87.1.T0680108</name>
</gene>
<evidence type="ECO:0000256" key="6">
    <source>
        <dbReference type="ARBA" id="ARBA00023054"/>
    </source>
</evidence>
<keyword evidence="3" id="KW-0812">Transmembrane</keyword>
<sequence length="305" mass="35928">MKKHNFQEFNQKQIKKLKEIISQGQNKQQQSEKEKQDQLKKQQQQLQQARSKILTQNQSRIQEQKTLEKEIENKFKSTSYQKIIEKYQFGLNCLFQFLIKETFLPIGQPSSREQISFKTFAWFTDRFNLCPEIVSKDDVLQLFRYLTKSKEVIDGIPPGMNYDDFLQALHRISIKGSTIFNKVALNVKSQKGKLDIKQIKQIVEAEQIIDQEPQSHSPRAESIVADTPLRNKSKSNYLESSKVLKEYQLFFQQSNESTFESLILYLDVSNDKNQLDQRFRKTLEEKKVPTKLRKKVLNEKLGIQN</sequence>
<evidence type="ECO:0000256" key="7">
    <source>
        <dbReference type="ARBA" id="ARBA00023136"/>
    </source>
</evidence>
<name>A0A8S1VQF5_9CILI</name>
<comment type="similarity">
    <text evidence="2">Belongs to the GOLM family.</text>
</comment>
<comment type="subcellular location">
    <subcellularLocation>
        <location evidence="1">Membrane</location>
        <topology evidence="1">Single-pass type II membrane protein</topology>
    </subcellularLocation>
</comment>